<comment type="caution">
    <text evidence="1">The sequence shown here is derived from an EMBL/GenBank/DDBJ whole genome shotgun (WGS) entry which is preliminary data.</text>
</comment>
<evidence type="ECO:0000313" key="2">
    <source>
        <dbReference type="Proteomes" id="UP001207468"/>
    </source>
</evidence>
<evidence type="ECO:0000313" key="1">
    <source>
        <dbReference type="EMBL" id="KAI9509021.1"/>
    </source>
</evidence>
<accession>A0ACC0UBL1</accession>
<protein>
    <submittedName>
        <fullName evidence="1">Uncharacterized protein</fullName>
    </submittedName>
</protein>
<reference evidence="1" key="1">
    <citation type="submission" date="2021-03" db="EMBL/GenBank/DDBJ databases">
        <title>Evolutionary priming and transition to the ectomycorrhizal habit in an iconic lineage of mushroom-forming fungi: is preadaptation a requirement?</title>
        <authorList>
            <consortium name="DOE Joint Genome Institute"/>
            <person name="Looney B.P."/>
            <person name="Miyauchi S."/>
            <person name="Morin E."/>
            <person name="Drula E."/>
            <person name="Courty P.E."/>
            <person name="Chicoki N."/>
            <person name="Fauchery L."/>
            <person name="Kohler A."/>
            <person name="Kuo A."/>
            <person name="LaButti K."/>
            <person name="Pangilinan J."/>
            <person name="Lipzen A."/>
            <person name="Riley R."/>
            <person name="Andreopoulos W."/>
            <person name="He G."/>
            <person name="Johnson J."/>
            <person name="Barry K.W."/>
            <person name="Grigoriev I.V."/>
            <person name="Nagy L."/>
            <person name="Hibbett D."/>
            <person name="Henrissat B."/>
            <person name="Matheny P.B."/>
            <person name="Labbe J."/>
            <person name="Martin A.F."/>
        </authorList>
    </citation>
    <scope>NUCLEOTIDE SEQUENCE</scope>
    <source>
        <strain evidence="1">BPL698</strain>
    </source>
</reference>
<sequence>MRLGHPSRNYHRNRYRSSTAADLPPRTARALRADSPGAVAVDNNAEDLTGTGTGTSAGGTPTSVVPVPGASARPSEAPIAVRASGAQNVALATCGAVGGVMLLAIISALVYVFRIRRRVKRMTRCTDILGPELVPTSAASQSSRLTMDSLGPHARLDGAQILPPPTPYRTKSQLVPGGAPAPSAPFPSANPVDRLHRVPLSPIRRSTIVVGPPPPARRAPIRFASGESRGPTVRPSSPHDETVPWPTILSSRSRHYPPHDRGDDDDDEESVSSDSSHTLTEF</sequence>
<gene>
    <name evidence="1" type="ORF">F5148DRAFT_1283359</name>
</gene>
<dbReference type="EMBL" id="JAGFNK010000073">
    <property type="protein sequence ID" value="KAI9509021.1"/>
    <property type="molecule type" value="Genomic_DNA"/>
</dbReference>
<organism evidence="1 2">
    <name type="scientific">Russula earlei</name>
    <dbReference type="NCBI Taxonomy" id="71964"/>
    <lineage>
        <taxon>Eukaryota</taxon>
        <taxon>Fungi</taxon>
        <taxon>Dikarya</taxon>
        <taxon>Basidiomycota</taxon>
        <taxon>Agaricomycotina</taxon>
        <taxon>Agaricomycetes</taxon>
        <taxon>Russulales</taxon>
        <taxon>Russulaceae</taxon>
        <taxon>Russula</taxon>
    </lineage>
</organism>
<keyword evidence="2" id="KW-1185">Reference proteome</keyword>
<dbReference type="Proteomes" id="UP001207468">
    <property type="component" value="Unassembled WGS sequence"/>
</dbReference>
<proteinExistence type="predicted"/>
<name>A0ACC0UBL1_9AGAM</name>